<comment type="caution">
    <text evidence="1">The sequence shown here is derived from an EMBL/GenBank/DDBJ whole genome shotgun (WGS) entry which is preliminary data.</text>
</comment>
<accession>A0ACC2K5F1</accession>
<dbReference type="Proteomes" id="UP001234297">
    <property type="component" value="Chromosome 12"/>
</dbReference>
<keyword evidence="2" id="KW-1185">Reference proteome</keyword>
<organism evidence="1 2">
    <name type="scientific">Persea americana</name>
    <name type="common">Avocado</name>
    <dbReference type="NCBI Taxonomy" id="3435"/>
    <lineage>
        <taxon>Eukaryota</taxon>
        <taxon>Viridiplantae</taxon>
        <taxon>Streptophyta</taxon>
        <taxon>Embryophyta</taxon>
        <taxon>Tracheophyta</taxon>
        <taxon>Spermatophyta</taxon>
        <taxon>Magnoliopsida</taxon>
        <taxon>Magnoliidae</taxon>
        <taxon>Laurales</taxon>
        <taxon>Lauraceae</taxon>
        <taxon>Persea</taxon>
    </lineage>
</organism>
<evidence type="ECO:0000313" key="2">
    <source>
        <dbReference type="Proteomes" id="UP001234297"/>
    </source>
</evidence>
<gene>
    <name evidence="1" type="ORF">MRB53_035708</name>
</gene>
<protein>
    <submittedName>
        <fullName evidence="1">Uncharacterized protein</fullName>
    </submittedName>
</protein>
<name>A0ACC2K5F1_PERAE</name>
<dbReference type="EMBL" id="CM056820">
    <property type="protein sequence ID" value="KAJ8616336.1"/>
    <property type="molecule type" value="Genomic_DNA"/>
</dbReference>
<reference evidence="1 2" key="1">
    <citation type="journal article" date="2022" name="Hortic Res">
        <title>A haplotype resolved chromosomal level avocado genome allows analysis of novel avocado genes.</title>
        <authorList>
            <person name="Nath O."/>
            <person name="Fletcher S.J."/>
            <person name="Hayward A."/>
            <person name="Shaw L.M."/>
            <person name="Masouleh A.K."/>
            <person name="Furtado A."/>
            <person name="Henry R.J."/>
            <person name="Mitter N."/>
        </authorList>
    </citation>
    <scope>NUCLEOTIDE SEQUENCE [LARGE SCALE GENOMIC DNA]</scope>
    <source>
        <strain evidence="2">cv. Hass</strain>
    </source>
</reference>
<sequence>MILPAHSGEEKALDTGKHSLPSNIILRAAFVFKMRPSPDIHAAAYLAYKILSSTTITFSNIVGPKEEVSFCGHTMTYLAASAYGVPNAIIVHFQSYMNKVKIVLTVDENLALDPHQLCMDLADSLRLMKDAIVAMQ</sequence>
<evidence type="ECO:0000313" key="1">
    <source>
        <dbReference type="EMBL" id="KAJ8616336.1"/>
    </source>
</evidence>
<proteinExistence type="predicted"/>